<dbReference type="PROSITE" id="PS51063">
    <property type="entry name" value="HTH_CRP_2"/>
    <property type="match status" value="1"/>
</dbReference>
<dbReference type="Proteomes" id="UP000031561">
    <property type="component" value="Unassembled WGS sequence"/>
</dbReference>
<gene>
    <name evidence="5" type="ORF">QQ91_0010385</name>
</gene>
<dbReference type="EMBL" id="JTHE03000059">
    <property type="protein sequence ID" value="MCM1983229.1"/>
    <property type="molecule type" value="Genomic_DNA"/>
</dbReference>
<dbReference type="RefSeq" id="WP_166282160.1">
    <property type="nucleotide sequence ID" value="NZ_JTHE03000059.1"/>
</dbReference>
<sequence length="206" mass="22484">MSLSTLSETDGSPPSLAASLRKFDANQKIHHSPHSLWLVHSGIVKTLCIQPEGYVTTLGYWGTGDLIGGPIHEPADCEMICVTPVSAECISLHVDSSILSALMAQIATTNALLAIQGIKQVNQRLQQGLLWLAHKFGQDTRSGCLIACPLTQDALAELIGTTRVTITRLLKELTQLGYIQRSKKMYTLTPNALHTQDWFGYEGDSR</sequence>
<proteinExistence type="predicted"/>
<organism evidence="5 6">
    <name type="scientific">Lyngbya confervoides BDU141951</name>
    <dbReference type="NCBI Taxonomy" id="1574623"/>
    <lineage>
        <taxon>Bacteria</taxon>
        <taxon>Bacillati</taxon>
        <taxon>Cyanobacteriota</taxon>
        <taxon>Cyanophyceae</taxon>
        <taxon>Oscillatoriophycideae</taxon>
        <taxon>Oscillatoriales</taxon>
        <taxon>Microcoleaceae</taxon>
        <taxon>Lyngbya</taxon>
    </lineage>
</organism>
<keyword evidence="1" id="KW-0805">Transcription regulation</keyword>
<accession>A0ABD4T3H6</accession>
<evidence type="ECO:0000313" key="6">
    <source>
        <dbReference type="Proteomes" id="UP000031561"/>
    </source>
</evidence>
<dbReference type="SUPFAM" id="SSF46785">
    <property type="entry name" value="Winged helix' DNA-binding domain"/>
    <property type="match status" value="1"/>
</dbReference>
<dbReference type="CDD" id="cd00092">
    <property type="entry name" value="HTH_CRP"/>
    <property type="match status" value="1"/>
</dbReference>
<dbReference type="SUPFAM" id="SSF51206">
    <property type="entry name" value="cAMP-binding domain-like"/>
    <property type="match status" value="1"/>
</dbReference>
<dbReference type="InterPro" id="IPR014710">
    <property type="entry name" value="RmlC-like_jellyroll"/>
</dbReference>
<protein>
    <submittedName>
        <fullName evidence="5">Crp/Fnr family transcriptional regulator</fullName>
    </submittedName>
</protein>
<dbReference type="GO" id="GO:0003677">
    <property type="term" value="F:DNA binding"/>
    <property type="evidence" value="ECO:0007669"/>
    <property type="project" value="UniProtKB-KW"/>
</dbReference>
<comment type="caution">
    <text evidence="5">The sequence shown here is derived from an EMBL/GenBank/DDBJ whole genome shotgun (WGS) entry which is preliminary data.</text>
</comment>
<evidence type="ECO:0000256" key="1">
    <source>
        <dbReference type="ARBA" id="ARBA00023015"/>
    </source>
</evidence>
<name>A0ABD4T3H6_9CYAN</name>
<evidence type="ECO:0000313" key="5">
    <source>
        <dbReference type="EMBL" id="MCM1983229.1"/>
    </source>
</evidence>
<evidence type="ECO:0000256" key="2">
    <source>
        <dbReference type="ARBA" id="ARBA00023125"/>
    </source>
</evidence>
<keyword evidence="6" id="KW-1185">Reference proteome</keyword>
<dbReference type="Gene3D" id="2.60.120.10">
    <property type="entry name" value="Jelly Rolls"/>
    <property type="match status" value="1"/>
</dbReference>
<dbReference type="AlphaFoldDB" id="A0ABD4T3H6"/>
<evidence type="ECO:0000256" key="3">
    <source>
        <dbReference type="ARBA" id="ARBA00023163"/>
    </source>
</evidence>
<reference evidence="5 6" key="1">
    <citation type="journal article" date="2015" name="Genome Announc.">
        <title>Draft Genome Sequence of Filamentous Marine Cyanobacterium Lyngbya confervoides Strain BDU141951.</title>
        <authorList>
            <person name="Chandrababunaidu M.M."/>
            <person name="Sen D."/>
            <person name="Tripathy S."/>
        </authorList>
    </citation>
    <scope>NUCLEOTIDE SEQUENCE [LARGE SCALE GENOMIC DNA]</scope>
    <source>
        <strain evidence="5 6">BDU141951</strain>
    </source>
</reference>
<dbReference type="Pfam" id="PF13545">
    <property type="entry name" value="HTH_Crp_2"/>
    <property type="match status" value="1"/>
</dbReference>
<keyword evidence="2" id="KW-0238">DNA-binding</keyword>
<dbReference type="InterPro" id="IPR018490">
    <property type="entry name" value="cNMP-bd_dom_sf"/>
</dbReference>
<keyword evidence="3" id="KW-0804">Transcription</keyword>
<dbReference type="SMART" id="SM00419">
    <property type="entry name" value="HTH_CRP"/>
    <property type="match status" value="1"/>
</dbReference>
<evidence type="ECO:0000259" key="4">
    <source>
        <dbReference type="PROSITE" id="PS51063"/>
    </source>
</evidence>
<feature type="domain" description="HTH crp-type" evidence="4">
    <location>
        <begin position="119"/>
        <end position="192"/>
    </location>
</feature>
<dbReference type="InterPro" id="IPR036390">
    <property type="entry name" value="WH_DNA-bd_sf"/>
</dbReference>
<dbReference type="InterPro" id="IPR012318">
    <property type="entry name" value="HTH_CRP"/>
</dbReference>